<accession>A0A450S6N4</accession>
<keyword evidence="1" id="KW-1277">Toxin-antitoxin system</keyword>
<reference evidence="7" key="1">
    <citation type="submission" date="2019-02" db="EMBL/GenBank/DDBJ databases">
        <authorList>
            <person name="Gruber-Vodicka R. H."/>
            <person name="Seah K. B. B."/>
        </authorList>
    </citation>
    <scope>NUCLEOTIDE SEQUENCE</scope>
    <source>
        <strain evidence="7">BECK_DK161</strain>
        <strain evidence="8">BECK_DK47</strain>
    </source>
</reference>
<dbReference type="Gene3D" id="3.40.50.1010">
    <property type="entry name" value="5'-nuclease"/>
    <property type="match status" value="1"/>
</dbReference>
<dbReference type="GO" id="GO:0016787">
    <property type="term" value="F:hydrolase activity"/>
    <property type="evidence" value="ECO:0007669"/>
    <property type="project" value="UniProtKB-KW"/>
</dbReference>
<keyword evidence="3" id="KW-0479">Metal-binding</keyword>
<sequence>MILADTGVWVDFFNGKKTIQSDTLNQCLSDTIVVMGDLILAELLSGFHEEEDYRTAKSLLDDLERVELCNRELAIRTAKNIRILRKKGIVVGKTINSIIATYCIRHHIALLYSDPDFEPFVEHLNLRNGSLPGE</sequence>
<evidence type="ECO:0000256" key="3">
    <source>
        <dbReference type="ARBA" id="ARBA00022723"/>
    </source>
</evidence>
<keyword evidence="2" id="KW-0540">Nuclease</keyword>
<name>A0A450S6N4_9GAMM</name>
<gene>
    <name evidence="8" type="ORF">BECKDK2373B_GA0170837_112612</name>
    <name evidence="7" type="ORF">BECKDK2373C_GA0170839_101840</name>
</gene>
<evidence type="ECO:0000259" key="6">
    <source>
        <dbReference type="Pfam" id="PF01850"/>
    </source>
</evidence>
<dbReference type="InterPro" id="IPR029060">
    <property type="entry name" value="PIN-like_dom_sf"/>
</dbReference>
<evidence type="ECO:0000256" key="4">
    <source>
        <dbReference type="ARBA" id="ARBA00022801"/>
    </source>
</evidence>
<evidence type="ECO:0000313" key="8">
    <source>
        <dbReference type="EMBL" id="VFJ63480.1"/>
    </source>
</evidence>
<dbReference type="SUPFAM" id="SSF88723">
    <property type="entry name" value="PIN domain-like"/>
    <property type="match status" value="1"/>
</dbReference>
<evidence type="ECO:0000256" key="1">
    <source>
        <dbReference type="ARBA" id="ARBA00022649"/>
    </source>
</evidence>
<dbReference type="PANTHER" id="PTHR42740:SF1">
    <property type="entry name" value="RIBONUCLEASE VAPC3"/>
    <property type="match status" value="1"/>
</dbReference>
<proteinExistence type="predicted"/>
<dbReference type="EMBL" id="CAADEX010000126">
    <property type="protein sequence ID" value="VFJ63480.1"/>
    <property type="molecule type" value="Genomic_DNA"/>
</dbReference>
<dbReference type="InterPro" id="IPR051749">
    <property type="entry name" value="PINc/VapC_TA_RNase"/>
</dbReference>
<dbReference type="GO" id="GO:0004540">
    <property type="term" value="F:RNA nuclease activity"/>
    <property type="evidence" value="ECO:0007669"/>
    <property type="project" value="TreeGrafter"/>
</dbReference>
<dbReference type="InterPro" id="IPR002716">
    <property type="entry name" value="PIN_dom"/>
</dbReference>
<feature type="domain" description="PIN" evidence="6">
    <location>
        <begin position="2"/>
        <end position="118"/>
    </location>
</feature>
<evidence type="ECO:0000313" key="7">
    <source>
        <dbReference type="EMBL" id="VFJ47491.1"/>
    </source>
</evidence>
<protein>
    <recommendedName>
        <fullName evidence="6">PIN domain-containing protein</fullName>
    </recommendedName>
</protein>
<dbReference type="EMBL" id="CAADEY010000018">
    <property type="protein sequence ID" value="VFJ47491.1"/>
    <property type="molecule type" value="Genomic_DNA"/>
</dbReference>
<evidence type="ECO:0000256" key="2">
    <source>
        <dbReference type="ARBA" id="ARBA00022722"/>
    </source>
</evidence>
<dbReference type="CDD" id="cd18760">
    <property type="entry name" value="PIN_MtVapC3-like"/>
    <property type="match status" value="1"/>
</dbReference>
<dbReference type="GO" id="GO:0046872">
    <property type="term" value="F:metal ion binding"/>
    <property type="evidence" value="ECO:0007669"/>
    <property type="project" value="UniProtKB-KW"/>
</dbReference>
<dbReference type="AlphaFoldDB" id="A0A450S6N4"/>
<keyword evidence="4" id="KW-0378">Hydrolase</keyword>
<keyword evidence="5" id="KW-0460">Magnesium</keyword>
<dbReference type="PANTHER" id="PTHR42740">
    <property type="entry name" value="RIBONUCLEASE VAPC3"/>
    <property type="match status" value="1"/>
</dbReference>
<evidence type="ECO:0000256" key="5">
    <source>
        <dbReference type="ARBA" id="ARBA00022842"/>
    </source>
</evidence>
<organism evidence="7">
    <name type="scientific">Candidatus Kentrum sp. DK</name>
    <dbReference type="NCBI Taxonomy" id="2126562"/>
    <lineage>
        <taxon>Bacteria</taxon>
        <taxon>Pseudomonadati</taxon>
        <taxon>Pseudomonadota</taxon>
        <taxon>Gammaproteobacteria</taxon>
        <taxon>Candidatus Kentrum</taxon>
    </lineage>
</organism>
<dbReference type="Pfam" id="PF01850">
    <property type="entry name" value="PIN"/>
    <property type="match status" value="1"/>
</dbReference>